<feature type="binding site" evidence="3">
    <location>
        <begin position="66"/>
        <end position="69"/>
    </location>
    <ligand>
        <name>FAD</name>
        <dbReference type="ChEBI" id="CHEBI:57692"/>
    </ligand>
</feature>
<dbReference type="Gene3D" id="1.25.40.80">
    <property type="match status" value="1"/>
</dbReference>
<evidence type="ECO:0000259" key="4">
    <source>
        <dbReference type="Pfam" id="PF03441"/>
    </source>
</evidence>
<organism evidence="5 6">
    <name type="scientific">Candidatus Methylopumilus turicensis</name>
    <dbReference type="NCBI Taxonomy" id="1581680"/>
    <lineage>
        <taxon>Bacteria</taxon>
        <taxon>Pseudomonadati</taxon>
        <taxon>Pseudomonadota</taxon>
        <taxon>Betaproteobacteria</taxon>
        <taxon>Nitrosomonadales</taxon>
        <taxon>Methylophilaceae</taxon>
        <taxon>Candidatus Methylopumilus</taxon>
    </lineage>
</organism>
<evidence type="ECO:0000313" key="6">
    <source>
        <dbReference type="Proteomes" id="UP000056322"/>
    </source>
</evidence>
<sequence length="408" mass="47242">MTPIKINIPVSRSERIKEIKALFPHHTGANLREDWVGGRTEGLKRLSNIKPERYEKSRNYLNGEVTYLSPYLRHGCISLAEAITFAQEKSTRGNDKLLFEFAWRDYWRQIWYHAGDRIHSEMEAPKVELKRNSLPRIVSEGNTKLPCIDHFVNTLRETGYLHNHARMWLSSYLIHWLGVDWKIAANWMHDMLLDGDQASNTLSWQWVASTFGSKPYFFNQENLSKYTGNQLCNGCQAVCPFKKSYEALDASLFRPTTAPARITSPDYSPINFKHPGNASVILFTDEMLSPAHALYQRNQKKIFVFDPIHYKNWSLNRLQFMADCLAEMPEVEVWTGDTLALLEILGCGHVETQSTPNSMLRHLLSKCSVTYIEEPAIYSDVTKEKLHARGLMRFSKYWNFVGEEILKR</sequence>
<dbReference type="InterPro" id="IPR002081">
    <property type="entry name" value="Cryptochrome/DNA_photolyase_1"/>
</dbReference>
<dbReference type="EMBL" id="LN794158">
    <property type="protein sequence ID" value="CEN55685.1"/>
    <property type="molecule type" value="Genomic_DNA"/>
</dbReference>
<feature type="binding site" evidence="3">
    <location>
        <begin position="194"/>
        <end position="196"/>
    </location>
    <ligand>
        <name>FAD</name>
        <dbReference type="ChEBI" id="CHEBI:57692"/>
    </ligand>
</feature>
<dbReference type="PANTHER" id="PTHR11455">
    <property type="entry name" value="CRYPTOCHROME"/>
    <property type="match status" value="1"/>
</dbReference>
<dbReference type="GO" id="GO:0003677">
    <property type="term" value="F:DNA binding"/>
    <property type="evidence" value="ECO:0007669"/>
    <property type="project" value="TreeGrafter"/>
</dbReference>
<dbReference type="Gene3D" id="1.10.579.10">
    <property type="entry name" value="DNA Cyclobutane Dipyrimidine Photolyase, subunit A, domain 3"/>
    <property type="match status" value="1"/>
</dbReference>
<dbReference type="HOGENOM" id="CLU_050658_0_0_4"/>
<dbReference type="RefSeq" id="WP_045750921.1">
    <property type="nucleotide sequence ID" value="NZ_LN794158.1"/>
</dbReference>
<evidence type="ECO:0000256" key="1">
    <source>
        <dbReference type="ARBA" id="ARBA00022630"/>
    </source>
</evidence>
<dbReference type="GO" id="GO:0071949">
    <property type="term" value="F:FAD binding"/>
    <property type="evidence" value="ECO:0007669"/>
    <property type="project" value="TreeGrafter"/>
</dbReference>
<feature type="binding site" evidence="3">
    <location>
        <position position="54"/>
    </location>
    <ligand>
        <name>FAD</name>
        <dbReference type="ChEBI" id="CHEBI:57692"/>
    </ligand>
</feature>
<dbReference type="GO" id="GO:0043153">
    <property type="term" value="P:entrainment of circadian clock by photoperiod"/>
    <property type="evidence" value="ECO:0007669"/>
    <property type="project" value="TreeGrafter"/>
</dbReference>
<dbReference type="PANTHER" id="PTHR11455:SF18">
    <property type="entry name" value="SI:CH1073-390K14.1"/>
    <property type="match status" value="1"/>
</dbReference>
<dbReference type="Proteomes" id="UP000056322">
    <property type="component" value="Chromosome 1"/>
</dbReference>
<feature type="domain" description="Cryptochrome/DNA photolyase FAD-binding" evidence="4">
    <location>
        <begin position="99"/>
        <end position="217"/>
    </location>
</feature>
<evidence type="ECO:0000256" key="3">
    <source>
        <dbReference type="PIRSR" id="PIRSR602081-1"/>
    </source>
</evidence>
<accession>A0A0B7ITS8</accession>
<proteinExistence type="predicted"/>
<dbReference type="STRING" id="1581680.BN1209_0642"/>
<dbReference type="GO" id="GO:0032922">
    <property type="term" value="P:circadian regulation of gene expression"/>
    <property type="evidence" value="ECO:0007669"/>
    <property type="project" value="TreeGrafter"/>
</dbReference>
<dbReference type="InterPro" id="IPR005101">
    <property type="entry name" value="Cryptochr/Photolyase_FAD-bd"/>
</dbReference>
<dbReference type="GO" id="GO:0003904">
    <property type="term" value="F:deoxyribodipyrimidine photo-lyase activity"/>
    <property type="evidence" value="ECO:0007669"/>
    <property type="project" value="TreeGrafter"/>
</dbReference>
<keyword evidence="1 3" id="KW-0285">Flavoprotein</keyword>
<name>A0A0B7ITS8_9PROT</name>
<dbReference type="AlphaFoldDB" id="A0A0B7ITS8"/>
<protein>
    <submittedName>
        <fullName evidence="5">DNA photolyase FAD-binding protein</fullName>
    </submittedName>
</protein>
<comment type="cofactor">
    <cofactor evidence="3">
        <name>FAD</name>
        <dbReference type="ChEBI" id="CHEBI:57692"/>
    </cofactor>
    <text evidence="3">Binds 1 FAD per subunit.</text>
</comment>
<dbReference type="GO" id="GO:0005737">
    <property type="term" value="C:cytoplasm"/>
    <property type="evidence" value="ECO:0007669"/>
    <property type="project" value="TreeGrafter"/>
</dbReference>
<dbReference type="OrthoDB" id="9772484at2"/>
<keyword evidence="2 3" id="KW-0274">FAD</keyword>
<evidence type="ECO:0000256" key="2">
    <source>
        <dbReference type="ARBA" id="ARBA00022827"/>
    </source>
</evidence>
<dbReference type="InterPro" id="IPR036134">
    <property type="entry name" value="Crypto/Photolyase_FAD-like_sf"/>
</dbReference>
<dbReference type="Pfam" id="PF03441">
    <property type="entry name" value="FAD_binding_7"/>
    <property type="match status" value="1"/>
</dbReference>
<gene>
    <name evidence="5" type="ORF">BN1209_0642</name>
</gene>
<dbReference type="KEGG" id="mbac:BN1209_0642"/>
<keyword evidence="5" id="KW-0456">Lyase</keyword>
<evidence type="ECO:0000313" key="5">
    <source>
        <dbReference type="EMBL" id="CEN55685.1"/>
    </source>
</evidence>
<dbReference type="SUPFAM" id="SSF48173">
    <property type="entry name" value="Cryptochrome/photolyase FAD-binding domain"/>
    <property type="match status" value="1"/>
</dbReference>
<keyword evidence="6" id="KW-1185">Reference proteome</keyword>
<reference evidence="6" key="1">
    <citation type="submission" date="2014-12" db="EMBL/GenBank/DDBJ databases">
        <authorList>
            <person name="Salcher M.M."/>
        </authorList>
    </citation>
    <scope>NUCLEOTIDE SEQUENCE [LARGE SCALE GENOMIC DNA]</scope>
    <source>
        <strain evidence="6">MMS-10A-171</strain>
    </source>
</reference>